<keyword evidence="1" id="KW-0175">Coiled coil</keyword>
<gene>
    <name evidence="3" type="ORF">THOM_0158</name>
</gene>
<dbReference type="VEuPathDB" id="MicrosporidiaDB:THOM_0158"/>
<proteinExistence type="predicted"/>
<dbReference type="InParanoid" id="L7JZU9"/>
<keyword evidence="2" id="KW-1133">Transmembrane helix</keyword>
<sequence>MKFEVALVLCIGFVIFIIFFIAAVFPEHKQEESPDRESLVTTIVNLTKQISEDGVKLGEKLKDKDIREAAIIIKRYIQIKEQGGELNEENIGHLFKSSGKLGTALTEAAKKHKKSKNDLSKLIKANDNLKNSLAQLQQLRA</sequence>
<dbReference type="AlphaFoldDB" id="L7JZU9"/>
<dbReference type="EMBL" id="JH993811">
    <property type="protein sequence ID" value="ELQ76835.1"/>
    <property type="molecule type" value="Genomic_DNA"/>
</dbReference>
<evidence type="ECO:0000313" key="4">
    <source>
        <dbReference type="Proteomes" id="UP000011185"/>
    </source>
</evidence>
<dbReference type="OMA" id="AGQHKES"/>
<protein>
    <submittedName>
        <fullName evidence="3">Uncharacterized protein</fullName>
    </submittedName>
</protein>
<evidence type="ECO:0000256" key="1">
    <source>
        <dbReference type="SAM" id="Coils"/>
    </source>
</evidence>
<dbReference type="HOGENOM" id="CLU_1826770_0_0_1"/>
<dbReference type="Proteomes" id="UP000011185">
    <property type="component" value="Unassembled WGS sequence"/>
</dbReference>
<feature type="coiled-coil region" evidence="1">
    <location>
        <begin position="112"/>
        <end position="139"/>
    </location>
</feature>
<name>L7JZU9_TRAHO</name>
<keyword evidence="2" id="KW-0472">Membrane</keyword>
<accession>L7JZU9</accession>
<organism evidence="3 4">
    <name type="scientific">Trachipleistophora hominis</name>
    <name type="common">Microsporidian parasite</name>
    <dbReference type="NCBI Taxonomy" id="72359"/>
    <lineage>
        <taxon>Eukaryota</taxon>
        <taxon>Fungi</taxon>
        <taxon>Fungi incertae sedis</taxon>
        <taxon>Microsporidia</taxon>
        <taxon>Pleistophoridae</taxon>
        <taxon>Trachipleistophora</taxon>
    </lineage>
</organism>
<evidence type="ECO:0000313" key="3">
    <source>
        <dbReference type="EMBL" id="ELQ76835.1"/>
    </source>
</evidence>
<feature type="transmembrane region" description="Helical" evidence="2">
    <location>
        <begin position="6"/>
        <end position="26"/>
    </location>
</feature>
<keyword evidence="4" id="KW-1185">Reference proteome</keyword>
<keyword evidence="2" id="KW-0812">Transmembrane</keyword>
<evidence type="ECO:0000256" key="2">
    <source>
        <dbReference type="SAM" id="Phobius"/>
    </source>
</evidence>
<reference evidence="3 4" key="1">
    <citation type="journal article" date="2012" name="PLoS Pathog.">
        <title>The genome of the obligate intracellular parasite Trachipleistophora hominis: new insights into microsporidian genome dynamics and reductive evolution.</title>
        <authorList>
            <person name="Heinz E."/>
            <person name="Williams T.A."/>
            <person name="Nakjang S."/>
            <person name="Noel C.J."/>
            <person name="Swan D.C."/>
            <person name="Goldberg A.V."/>
            <person name="Harris S.R."/>
            <person name="Weinmaier T."/>
            <person name="Markert S."/>
            <person name="Becher D."/>
            <person name="Bernhardt J."/>
            <person name="Dagan T."/>
            <person name="Hacker C."/>
            <person name="Lucocq J.M."/>
            <person name="Schweder T."/>
            <person name="Rattei T."/>
            <person name="Hall N."/>
            <person name="Hirt R.P."/>
            <person name="Embley T.M."/>
        </authorList>
    </citation>
    <scope>NUCLEOTIDE SEQUENCE [LARGE SCALE GENOMIC DNA]</scope>
</reference>